<organism evidence="2 3">
    <name type="scientific">Alkaliphilus flagellatus</name>
    <dbReference type="NCBI Taxonomy" id="2841507"/>
    <lineage>
        <taxon>Bacteria</taxon>
        <taxon>Bacillati</taxon>
        <taxon>Bacillota</taxon>
        <taxon>Clostridia</taxon>
        <taxon>Peptostreptococcales</taxon>
        <taxon>Natronincolaceae</taxon>
        <taxon>Alkaliphilus</taxon>
    </lineage>
</organism>
<sequence length="151" mass="16445">MSKNQANKNKAYQNYVDTKIPKPHLLKNCIWAFLVGGAICTIGEVIHRVIESHYKYSHLDVSDITTLIMVFIGAFLTGIGIYDIIGKRAGAGSLIPITGFANSIVAPAMEFKREGFIMGVAAKMFVLAGPVLVYGIGSSVIVGILYYIFKK</sequence>
<reference evidence="2 3" key="1">
    <citation type="submission" date="2021-06" db="EMBL/GenBank/DDBJ databases">
        <authorList>
            <person name="Sun Q."/>
            <person name="Li D."/>
        </authorList>
    </citation>
    <scope>NUCLEOTIDE SEQUENCE [LARGE SCALE GENOMIC DNA]</scope>
    <source>
        <strain evidence="2 3">MSJ-5</strain>
    </source>
</reference>
<name>A0ABS6G8D5_9FIRM</name>
<dbReference type="Pfam" id="PF03862">
    <property type="entry name" value="SpoVAC_SpoVAEB"/>
    <property type="match status" value="1"/>
</dbReference>
<dbReference type="PANTHER" id="PTHR38450:SF1">
    <property type="entry name" value="STAGE V SPORULATION PROTEIN AC"/>
    <property type="match status" value="1"/>
</dbReference>
<keyword evidence="1" id="KW-1133">Transmembrane helix</keyword>
<dbReference type="InterPro" id="IPR014203">
    <property type="entry name" value="Spore_V_AC"/>
</dbReference>
<dbReference type="NCBIfam" id="TIGR02838">
    <property type="entry name" value="spore_V_AC"/>
    <property type="match status" value="1"/>
</dbReference>
<dbReference type="PANTHER" id="PTHR38450">
    <property type="entry name" value="STAGE V SPORULATION PROTEIN AC-RELATED"/>
    <property type="match status" value="1"/>
</dbReference>
<feature type="transmembrane region" description="Helical" evidence="1">
    <location>
        <begin position="89"/>
        <end position="109"/>
    </location>
</feature>
<feature type="transmembrane region" description="Helical" evidence="1">
    <location>
        <begin position="29"/>
        <end position="50"/>
    </location>
</feature>
<keyword evidence="1" id="KW-0472">Membrane</keyword>
<comment type="caution">
    <text evidence="2">The sequence shown here is derived from an EMBL/GenBank/DDBJ whole genome shotgun (WGS) entry which is preliminary data.</text>
</comment>
<dbReference type="RefSeq" id="WP_216418576.1">
    <property type="nucleotide sequence ID" value="NZ_JAHLQK010000006.1"/>
</dbReference>
<gene>
    <name evidence="2" type="primary">spoVAC</name>
    <name evidence="2" type="ORF">KQI88_14640</name>
</gene>
<dbReference type="Proteomes" id="UP000779508">
    <property type="component" value="Unassembled WGS sequence"/>
</dbReference>
<keyword evidence="3" id="KW-1185">Reference proteome</keyword>
<accession>A0ABS6G8D5</accession>
<keyword evidence="1" id="KW-0812">Transmembrane</keyword>
<dbReference type="EMBL" id="JAHLQK010000006">
    <property type="protein sequence ID" value="MBU5677656.1"/>
    <property type="molecule type" value="Genomic_DNA"/>
</dbReference>
<evidence type="ECO:0000313" key="2">
    <source>
        <dbReference type="EMBL" id="MBU5677656.1"/>
    </source>
</evidence>
<feature type="transmembrane region" description="Helical" evidence="1">
    <location>
        <begin position="124"/>
        <end position="149"/>
    </location>
</feature>
<evidence type="ECO:0000313" key="3">
    <source>
        <dbReference type="Proteomes" id="UP000779508"/>
    </source>
</evidence>
<feature type="transmembrane region" description="Helical" evidence="1">
    <location>
        <begin position="62"/>
        <end position="82"/>
    </location>
</feature>
<protein>
    <submittedName>
        <fullName evidence="2">Stage V sporulation protein AC</fullName>
    </submittedName>
</protein>
<dbReference type="InterPro" id="IPR005562">
    <property type="entry name" value="SpoVA"/>
</dbReference>
<evidence type="ECO:0000256" key="1">
    <source>
        <dbReference type="SAM" id="Phobius"/>
    </source>
</evidence>
<proteinExistence type="predicted"/>